<accession>A0A8J8SV27</accession>
<keyword evidence="1" id="KW-0805">Transcription regulation</keyword>
<dbReference type="InterPro" id="IPR018060">
    <property type="entry name" value="HTH_AraC"/>
</dbReference>
<dbReference type="GO" id="GO:0043565">
    <property type="term" value="F:sequence-specific DNA binding"/>
    <property type="evidence" value="ECO:0007669"/>
    <property type="project" value="InterPro"/>
</dbReference>
<dbReference type="InterPro" id="IPR020449">
    <property type="entry name" value="Tscrpt_reg_AraC-type_HTH"/>
</dbReference>
<protein>
    <recommendedName>
        <fullName evidence="4">HTH araC/xylS-type domain-containing protein</fullName>
    </recommendedName>
</protein>
<gene>
    <name evidence="5" type="ORF">FGO68_gene13796</name>
</gene>
<dbReference type="PANTHER" id="PTHR43280:SF32">
    <property type="entry name" value="TRANSCRIPTIONAL REGULATORY PROTEIN"/>
    <property type="match status" value="1"/>
</dbReference>
<proteinExistence type="predicted"/>
<evidence type="ECO:0000256" key="3">
    <source>
        <dbReference type="ARBA" id="ARBA00023163"/>
    </source>
</evidence>
<dbReference type="AlphaFoldDB" id="A0A8J8SV27"/>
<name>A0A8J8SV27_HALGN</name>
<sequence>MLGLPKPLHPLISLFDNTSKKIDYSNITDLRTSAFYKISYKSNLTGQIKYGQHHYDFDEGGLFFVSPNQITSNSDNNGDHSGYTLLIHPDFLLSYPLANKIKQYGFFSYSVDEALHLSDKERDTVISIFKNIDEELKSRIDDFSQDVMISLIETLLNYSNRFYKRQFITRKQVNNDLLQKMEKILEKAFEDENLAVQGIPTVQDLSNSLHLSPSYLSDMLRSLTGQNAQQHIQNKIIEKSKEKLSTSDLSISEIAYELGFEYSQSFSRLFKAKTGQSPVEFKARFNQKTSFNFAKMQPSTILFQTQPTLLFTKWQFPDQNCFITLQQWKNQLNIYCILAI</sequence>
<dbReference type="SUPFAM" id="SSF46689">
    <property type="entry name" value="Homeodomain-like"/>
    <property type="match status" value="1"/>
</dbReference>
<organism evidence="5 6">
    <name type="scientific">Halteria grandinella</name>
    <dbReference type="NCBI Taxonomy" id="5974"/>
    <lineage>
        <taxon>Eukaryota</taxon>
        <taxon>Sar</taxon>
        <taxon>Alveolata</taxon>
        <taxon>Ciliophora</taxon>
        <taxon>Intramacronucleata</taxon>
        <taxon>Spirotrichea</taxon>
        <taxon>Stichotrichia</taxon>
        <taxon>Sporadotrichida</taxon>
        <taxon>Halteriidae</taxon>
        <taxon>Halteria</taxon>
    </lineage>
</organism>
<feature type="domain" description="HTH araC/xylS-type" evidence="4">
    <location>
        <begin position="179"/>
        <end position="284"/>
    </location>
</feature>
<dbReference type="PROSITE" id="PS01124">
    <property type="entry name" value="HTH_ARAC_FAMILY_2"/>
    <property type="match status" value="1"/>
</dbReference>
<keyword evidence="6" id="KW-1185">Reference proteome</keyword>
<evidence type="ECO:0000313" key="6">
    <source>
        <dbReference type="Proteomes" id="UP000785679"/>
    </source>
</evidence>
<dbReference type="GO" id="GO:0003700">
    <property type="term" value="F:DNA-binding transcription factor activity"/>
    <property type="evidence" value="ECO:0007669"/>
    <property type="project" value="InterPro"/>
</dbReference>
<dbReference type="Gene3D" id="1.10.10.60">
    <property type="entry name" value="Homeodomain-like"/>
    <property type="match status" value="1"/>
</dbReference>
<reference evidence="5" key="1">
    <citation type="submission" date="2019-06" db="EMBL/GenBank/DDBJ databases">
        <authorList>
            <person name="Zheng W."/>
        </authorList>
    </citation>
    <scope>NUCLEOTIDE SEQUENCE</scope>
    <source>
        <strain evidence="5">QDHG01</strain>
    </source>
</reference>
<dbReference type="Pfam" id="PF12833">
    <property type="entry name" value="HTH_18"/>
    <property type="match status" value="1"/>
</dbReference>
<dbReference type="Proteomes" id="UP000785679">
    <property type="component" value="Unassembled WGS sequence"/>
</dbReference>
<dbReference type="PRINTS" id="PR00032">
    <property type="entry name" value="HTHARAC"/>
</dbReference>
<keyword evidence="2" id="KW-0238">DNA-binding</keyword>
<dbReference type="SMART" id="SM00342">
    <property type="entry name" value="HTH_ARAC"/>
    <property type="match status" value="1"/>
</dbReference>
<dbReference type="EMBL" id="RRYP01029789">
    <property type="protein sequence ID" value="TNV71463.1"/>
    <property type="molecule type" value="Genomic_DNA"/>
</dbReference>
<dbReference type="InterPro" id="IPR009057">
    <property type="entry name" value="Homeodomain-like_sf"/>
</dbReference>
<evidence type="ECO:0000256" key="2">
    <source>
        <dbReference type="ARBA" id="ARBA00023125"/>
    </source>
</evidence>
<evidence type="ECO:0000259" key="4">
    <source>
        <dbReference type="PROSITE" id="PS01124"/>
    </source>
</evidence>
<comment type="caution">
    <text evidence="5">The sequence shown here is derived from an EMBL/GenBank/DDBJ whole genome shotgun (WGS) entry which is preliminary data.</text>
</comment>
<keyword evidence="3" id="KW-0804">Transcription</keyword>
<dbReference type="OrthoDB" id="10068241at2759"/>
<evidence type="ECO:0000313" key="5">
    <source>
        <dbReference type="EMBL" id="TNV71463.1"/>
    </source>
</evidence>
<dbReference type="PANTHER" id="PTHR43280">
    <property type="entry name" value="ARAC-FAMILY TRANSCRIPTIONAL REGULATOR"/>
    <property type="match status" value="1"/>
</dbReference>
<evidence type="ECO:0000256" key="1">
    <source>
        <dbReference type="ARBA" id="ARBA00023015"/>
    </source>
</evidence>